<keyword evidence="2" id="KW-0805">Transcription regulation</keyword>
<keyword evidence="3" id="KW-0238">DNA-binding</keyword>
<dbReference type="PANTHER" id="PTHR30579">
    <property type="entry name" value="TRANSCRIPTIONAL REGULATOR"/>
    <property type="match status" value="1"/>
</dbReference>
<gene>
    <name evidence="6" type="ORF">HNQ59_001746</name>
</gene>
<dbReference type="PANTHER" id="PTHR30579:SF2">
    <property type="entry name" value="HTH-TYPE TRANSCRIPTIONAL REGULATOR ARGP"/>
    <property type="match status" value="1"/>
</dbReference>
<evidence type="ECO:0000256" key="2">
    <source>
        <dbReference type="ARBA" id="ARBA00023015"/>
    </source>
</evidence>
<accession>A0A840MNA1</accession>
<dbReference type="NCBIfam" id="NF002964">
    <property type="entry name" value="PRK03635.1"/>
    <property type="match status" value="1"/>
</dbReference>
<evidence type="ECO:0000259" key="5">
    <source>
        <dbReference type="PROSITE" id="PS50931"/>
    </source>
</evidence>
<evidence type="ECO:0000313" key="6">
    <source>
        <dbReference type="EMBL" id="MBB5018457.1"/>
    </source>
</evidence>
<dbReference type="InterPro" id="IPR036390">
    <property type="entry name" value="WH_DNA-bd_sf"/>
</dbReference>
<evidence type="ECO:0000313" key="7">
    <source>
        <dbReference type="Proteomes" id="UP000575898"/>
    </source>
</evidence>
<dbReference type="PRINTS" id="PR00039">
    <property type="entry name" value="HTHLYSR"/>
</dbReference>
<dbReference type="InterPro" id="IPR017685">
    <property type="entry name" value="ArgP"/>
</dbReference>
<reference evidence="6 7" key="1">
    <citation type="submission" date="2020-08" db="EMBL/GenBank/DDBJ databases">
        <title>Genomic Encyclopedia of Type Strains, Phase IV (KMG-IV): sequencing the most valuable type-strain genomes for metagenomic binning, comparative biology and taxonomic classification.</title>
        <authorList>
            <person name="Goeker M."/>
        </authorList>
    </citation>
    <scope>NUCLEOTIDE SEQUENCE [LARGE SCALE GENOMIC DNA]</scope>
    <source>
        <strain evidence="6 7">DSM 27165</strain>
    </source>
</reference>
<dbReference type="Proteomes" id="UP000575898">
    <property type="component" value="Unassembled WGS sequence"/>
</dbReference>
<dbReference type="SUPFAM" id="SSF46785">
    <property type="entry name" value="Winged helix' DNA-binding domain"/>
    <property type="match status" value="1"/>
</dbReference>
<evidence type="ECO:0000256" key="3">
    <source>
        <dbReference type="ARBA" id="ARBA00023125"/>
    </source>
</evidence>
<keyword evidence="4" id="KW-0804">Transcription</keyword>
<feature type="domain" description="HTH lysR-type" evidence="5">
    <location>
        <begin position="3"/>
        <end position="59"/>
    </location>
</feature>
<dbReference type="GO" id="GO:0003700">
    <property type="term" value="F:DNA-binding transcription factor activity"/>
    <property type="evidence" value="ECO:0007669"/>
    <property type="project" value="InterPro"/>
</dbReference>
<dbReference type="GO" id="GO:0003677">
    <property type="term" value="F:DNA binding"/>
    <property type="evidence" value="ECO:0007669"/>
    <property type="project" value="UniProtKB-KW"/>
</dbReference>
<dbReference type="Pfam" id="PF03466">
    <property type="entry name" value="LysR_substrate"/>
    <property type="match status" value="1"/>
</dbReference>
<dbReference type="NCBIfam" id="NF009888">
    <property type="entry name" value="PRK13348.1"/>
    <property type="match status" value="1"/>
</dbReference>
<dbReference type="RefSeq" id="WP_184037760.1">
    <property type="nucleotide sequence ID" value="NZ_JACHHY010000009.1"/>
</dbReference>
<proteinExistence type="inferred from homology"/>
<dbReference type="InterPro" id="IPR000847">
    <property type="entry name" value="LysR_HTH_N"/>
</dbReference>
<dbReference type="Gene3D" id="3.40.190.290">
    <property type="match status" value="1"/>
</dbReference>
<dbReference type="Gene3D" id="1.10.10.10">
    <property type="entry name" value="Winged helix-like DNA-binding domain superfamily/Winged helix DNA-binding domain"/>
    <property type="match status" value="1"/>
</dbReference>
<dbReference type="NCBIfam" id="TIGR03298">
    <property type="entry name" value="argP"/>
    <property type="match status" value="1"/>
</dbReference>
<dbReference type="InterPro" id="IPR050176">
    <property type="entry name" value="LTTR"/>
</dbReference>
<dbReference type="Pfam" id="PF00126">
    <property type="entry name" value="HTH_1"/>
    <property type="match status" value="1"/>
</dbReference>
<comment type="caution">
    <text evidence="6">The sequence shown here is derived from an EMBL/GenBank/DDBJ whole genome shotgun (WGS) entry which is preliminary data.</text>
</comment>
<sequence length="306" mass="34094">MKIDYKLLDALSGVVRHEGFEAAARQLHLTQSAISQRIKLLEDRIGQPLLVRSTPPQLTPAGRRLLQHGEAVRVMERELLQEISPGDDSHHARLAIATNADSLDTWLIDAVAPVLEQERLLLEVTVDDQDHTHQLLKNGDVVGCISTSSTPMQGCKVDCLGCMRYWSVAAPGFVARYFSDGMTADTLRRAPVMNFNRKDTLQSDFLARHFGLQANEYPQHGFPTNVGFIGGILAGIGWGMVVDVQAQPHIEAGRLINLAPDRPTLITLYWHRWQRETPMLERLSRRLIDHARTALSGPSATHPLRA</sequence>
<organism evidence="6 7">
    <name type="scientific">Chitinivorax tropicus</name>
    <dbReference type="NCBI Taxonomy" id="714531"/>
    <lineage>
        <taxon>Bacteria</taxon>
        <taxon>Pseudomonadati</taxon>
        <taxon>Pseudomonadota</taxon>
        <taxon>Betaproteobacteria</taxon>
        <taxon>Chitinivorax</taxon>
    </lineage>
</organism>
<dbReference type="InterPro" id="IPR036388">
    <property type="entry name" value="WH-like_DNA-bd_sf"/>
</dbReference>
<evidence type="ECO:0000256" key="4">
    <source>
        <dbReference type="ARBA" id="ARBA00023163"/>
    </source>
</evidence>
<keyword evidence="7" id="KW-1185">Reference proteome</keyword>
<comment type="similarity">
    <text evidence="1">Belongs to the LysR transcriptional regulatory family.</text>
</comment>
<dbReference type="SUPFAM" id="SSF53850">
    <property type="entry name" value="Periplasmic binding protein-like II"/>
    <property type="match status" value="1"/>
</dbReference>
<name>A0A840MNA1_9PROT</name>
<protein>
    <submittedName>
        <fullName evidence="6">LysR family transcriptional regulator (Chromosome initiation inhibitor)</fullName>
    </submittedName>
</protein>
<dbReference type="PROSITE" id="PS50931">
    <property type="entry name" value="HTH_LYSR"/>
    <property type="match status" value="1"/>
</dbReference>
<dbReference type="AlphaFoldDB" id="A0A840MNA1"/>
<dbReference type="InterPro" id="IPR005119">
    <property type="entry name" value="LysR_subst-bd"/>
</dbReference>
<evidence type="ECO:0000256" key="1">
    <source>
        <dbReference type="ARBA" id="ARBA00009437"/>
    </source>
</evidence>
<dbReference type="EMBL" id="JACHHY010000009">
    <property type="protein sequence ID" value="MBB5018457.1"/>
    <property type="molecule type" value="Genomic_DNA"/>
</dbReference>